<evidence type="ECO:0000313" key="1">
    <source>
        <dbReference type="EMBL" id="AAW36421.1"/>
    </source>
</evidence>
<name>A0A0H2WVF9_STAAC</name>
<reference evidence="1 2" key="1">
    <citation type="journal article" date="2005" name="J. Bacteriol.">
        <title>Insights on evolution of virulence and resistance from the complete genome analysis of an early methicillin-resistant Staphylococcus aureus strain and a biofilm-producing methicillin-resistant Staphylococcus epidermidis strain.</title>
        <authorList>
            <person name="Gill S.R."/>
            <person name="Fouts D.E."/>
            <person name="Archer G.L."/>
            <person name="Mongodin E.F."/>
            <person name="Deboy R.T."/>
            <person name="Ravel J."/>
            <person name="Paulsen I.T."/>
            <person name="Kolonay J.F."/>
            <person name="Brinkac L."/>
            <person name="Beanan M."/>
            <person name="Dodson R.J."/>
            <person name="Daugherty S.C."/>
            <person name="Madupu R."/>
            <person name="Angiuoli S.V."/>
            <person name="Durkin A.S."/>
            <person name="Haft D.H."/>
            <person name="Vamathevan J."/>
            <person name="Khouri H."/>
            <person name="Utterback T."/>
            <person name="Lee C."/>
            <person name="Dimitrov G."/>
            <person name="Jiang L."/>
            <person name="Qin H."/>
            <person name="Weidman J."/>
            <person name="Tran K."/>
            <person name="Kang K."/>
            <person name="Hance I.R."/>
            <person name="Nelson K.E."/>
            <person name="Fraser C.M."/>
        </authorList>
    </citation>
    <scope>NUCLEOTIDE SEQUENCE [LARGE SCALE GENOMIC DNA]</scope>
    <source>
        <strain evidence="1 2">COL</strain>
    </source>
</reference>
<accession>A0A0H2WVF9</accession>
<organism evidence="1 2">
    <name type="scientific">Staphylococcus aureus (strain COL)</name>
    <dbReference type="NCBI Taxonomy" id="93062"/>
    <lineage>
        <taxon>Bacteria</taxon>
        <taxon>Bacillati</taxon>
        <taxon>Bacillota</taxon>
        <taxon>Bacilli</taxon>
        <taxon>Bacillales</taxon>
        <taxon>Staphylococcaceae</taxon>
        <taxon>Staphylococcus</taxon>
    </lineage>
</organism>
<dbReference type="KEGG" id="sac:SACOL0866"/>
<dbReference type="Proteomes" id="UP000000530">
    <property type="component" value="Chromosome"/>
</dbReference>
<dbReference type="HOGENOM" id="CLU_3376131_0_0_9"/>
<evidence type="ECO:0000313" key="2">
    <source>
        <dbReference type="Proteomes" id="UP000000530"/>
    </source>
</evidence>
<gene>
    <name evidence="1" type="ordered locus">SACOL0866</name>
</gene>
<sequence length="34" mass="4024">MFGQYTKWCVIILKTHDEIVKRHKTCPLHLLSAI</sequence>
<dbReference type="EMBL" id="CP000046">
    <property type="protein sequence ID" value="AAW36421.1"/>
    <property type="molecule type" value="Genomic_DNA"/>
</dbReference>
<protein>
    <submittedName>
        <fullName evidence="1">Uncharacterized protein</fullName>
    </submittedName>
</protein>
<proteinExistence type="predicted"/>
<dbReference type="AlphaFoldDB" id="A0A0H2WVF9"/>